<comment type="caution">
    <text evidence="3">The sequence shown here is derived from an EMBL/GenBank/DDBJ whole genome shotgun (WGS) entry which is preliminary data.</text>
</comment>
<feature type="region of interest" description="Disordered" evidence="2">
    <location>
        <begin position="96"/>
        <end position="116"/>
    </location>
</feature>
<evidence type="ECO:0000313" key="3">
    <source>
        <dbReference type="EMBL" id="CAK9011765.1"/>
    </source>
</evidence>
<evidence type="ECO:0000313" key="4">
    <source>
        <dbReference type="Proteomes" id="UP001642484"/>
    </source>
</evidence>
<dbReference type="Proteomes" id="UP001642484">
    <property type="component" value="Unassembled WGS sequence"/>
</dbReference>
<sequence length="335" mass="37680">MLKPVDRRTSSQASQDLAPFLEESKMTLTARSLRMQLETSEACLQEEEAETQQLRQELILRQEVFAADAAREMWEKSQKSRLQSAEQAIADHAEAIQQQKSRARGSSAKRDRLEEQMEGLQEEYRSTELEELAAYKQRHSMLEEFQEIRTQTLRLCEELGSANQLAEMALEEPLKRSREALRELEDVKHFFARPSLEQPGTPTFGETCDRLGPGEARLECLAITASEHERGGCLENIWIHEDILGNQVLQTKLYEAALVASSKMEDLRASLGAANDALLTSSTMESSIGISPSWAALAAEIWVEPPSERRARLRFKGSCFLDGKPPSTKGDKRAA</sequence>
<gene>
    <name evidence="3" type="ORF">CCMP2556_LOCUS10590</name>
</gene>
<protein>
    <submittedName>
        <fullName evidence="3">Uncharacterized protein</fullName>
    </submittedName>
</protein>
<accession>A0ABP0JBU5</accession>
<feature type="coiled-coil region" evidence="1">
    <location>
        <begin position="30"/>
        <end position="57"/>
    </location>
</feature>
<dbReference type="EMBL" id="CAXAMN010004980">
    <property type="protein sequence ID" value="CAK9011765.1"/>
    <property type="molecule type" value="Genomic_DNA"/>
</dbReference>
<reference evidence="3 4" key="1">
    <citation type="submission" date="2024-02" db="EMBL/GenBank/DDBJ databases">
        <authorList>
            <person name="Chen Y."/>
            <person name="Shah S."/>
            <person name="Dougan E. K."/>
            <person name="Thang M."/>
            <person name="Chan C."/>
        </authorList>
    </citation>
    <scope>NUCLEOTIDE SEQUENCE [LARGE SCALE GENOMIC DNA]</scope>
</reference>
<name>A0ABP0JBU5_9DINO</name>
<keyword evidence="1" id="KW-0175">Coiled coil</keyword>
<evidence type="ECO:0000256" key="2">
    <source>
        <dbReference type="SAM" id="MobiDB-lite"/>
    </source>
</evidence>
<keyword evidence="4" id="KW-1185">Reference proteome</keyword>
<proteinExistence type="predicted"/>
<evidence type="ECO:0000256" key="1">
    <source>
        <dbReference type="SAM" id="Coils"/>
    </source>
</evidence>
<organism evidence="3 4">
    <name type="scientific">Durusdinium trenchii</name>
    <dbReference type="NCBI Taxonomy" id="1381693"/>
    <lineage>
        <taxon>Eukaryota</taxon>
        <taxon>Sar</taxon>
        <taxon>Alveolata</taxon>
        <taxon>Dinophyceae</taxon>
        <taxon>Suessiales</taxon>
        <taxon>Symbiodiniaceae</taxon>
        <taxon>Durusdinium</taxon>
    </lineage>
</organism>